<dbReference type="Gene3D" id="3.40.50.150">
    <property type="entry name" value="Vaccinia Virus protein VP39"/>
    <property type="match status" value="1"/>
</dbReference>
<dbReference type="InterPro" id="IPR016718">
    <property type="entry name" value="rRNA_m1G-MeTrfase_A_prd"/>
</dbReference>
<feature type="domain" description="23S rRNA (guanine(745)-N(1))-methyltransferase N-terminal" evidence="4">
    <location>
        <begin position="16"/>
        <end position="57"/>
    </location>
</feature>
<dbReference type="Proteomes" id="UP000254634">
    <property type="component" value="Unassembled WGS sequence"/>
</dbReference>
<dbReference type="InterPro" id="IPR048647">
    <property type="entry name" value="RlmA_N"/>
</dbReference>
<dbReference type="EC" id="2.1.1.187" evidence="5"/>
<keyword evidence="6" id="KW-1185">Reference proteome</keyword>
<dbReference type="RefSeq" id="WP_018372040.1">
    <property type="nucleotide sequence ID" value="NZ_UHFR01000005.1"/>
</dbReference>
<keyword evidence="2" id="KW-0949">S-adenosyl-L-methionine</keyword>
<dbReference type="PIRSF" id="PIRSF018249">
    <property type="entry name" value="MyrA_prd"/>
    <property type="match status" value="1"/>
</dbReference>
<feature type="binding site" evidence="2">
    <location>
        <position position="77"/>
    </location>
    <ligand>
        <name>S-adenosyl-L-methionine</name>
        <dbReference type="ChEBI" id="CHEBI:59789"/>
    </ligand>
</feature>
<keyword evidence="1" id="KW-0479">Metal-binding</keyword>
<evidence type="ECO:0000259" key="3">
    <source>
        <dbReference type="Pfam" id="PF13649"/>
    </source>
</evidence>
<sequence length="281" mass="32437">MLAPKLQRFTDPDLLFSCPLCQQKLRLVERSLKCPQGHSYDLAKFGYVNLAPQAKASHDFDKSSFEQRRLILENGFYQHILEKLLEILADRPDLANILDVGCGEGYYARQIEEKTGKNIYAFDLSKDSIQLAAREDKAQAVKWFVADLAHLPIESQSIDYLLDIFSPANYQEFERLLSAKGLLIKVIPNADHLQEIRQLAQDQLQQKEYSNHEVLQHFKEHFELAELHHVHQTFDLNKDERDALLAMTPLLFHVQKDKIDWSQLRKITISATVLVGKKKTV</sequence>
<dbReference type="InterPro" id="IPR041698">
    <property type="entry name" value="Methyltransf_25"/>
</dbReference>
<dbReference type="GO" id="GO:0046872">
    <property type="term" value="F:metal ion binding"/>
    <property type="evidence" value="ECO:0007669"/>
    <property type="project" value="UniProtKB-KW"/>
</dbReference>
<dbReference type="InterPro" id="IPR029063">
    <property type="entry name" value="SAM-dependent_MTases_sf"/>
</dbReference>
<feature type="binding site" evidence="1">
    <location>
        <position position="21"/>
    </location>
    <ligand>
        <name>Zn(2+)</name>
        <dbReference type="ChEBI" id="CHEBI:29105"/>
    </ligand>
</feature>
<evidence type="ECO:0000313" key="6">
    <source>
        <dbReference type="Proteomes" id="UP000254634"/>
    </source>
</evidence>
<keyword evidence="5" id="KW-0808">Transferase</keyword>
<evidence type="ECO:0000259" key="4">
    <source>
        <dbReference type="Pfam" id="PF21302"/>
    </source>
</evidence>
<name>A0A380L1J7_9STRE</name>
<feature type="binding site" evidence="2">
    <location>
        <begin position="104"/>
        <end position="105"/>
    </location>
    <ligand>
        <name>S-adenosyl-L-methionine</name>
        <dbReference type="ChEBI" id="CHEBI:59789"/>
    </ligand>
</feature>
<feature type="binding site" evidence="2">
    <location>
        <position position="192"/>
    </location>
    <ligand>
        <name>S-adenosyl-L-methionine</name>
        <dbReference type="ChEBI" id="CHEBI:59789"/>
    </ligand>
</feature>
<dbReference type="AlphaFoldDB" id="A0A380L1J7"/>
<feature type="domain" description="Methyltransferase" evidence="3">
    <location>
        <begin position="97"/>
        <end position="170"/>
    </location>
</feature>
<evidence type="ECO:0000256" key="1">
    <source>
        <dbReference type="PIRSR" id="PIRSR018249-1"/>
    </source>
</evidence>
<dbReference type="CDD" id="cd02440">
    <property type="entry name" value="AdoMet_MTases"/>
    <property type="match status" value="1"/>
</dbReference>
<organism evidence="5 6">
    <name type="scientific">Streptococcus massiliensis</name>
    <dbReference type="NCBI Taxonomy" id="313439"/>
    <lineage>
        <taxon>Bacteria</taxon>
        <taxon>Bacillati</taxon>
        <taxon>Bacillota</taxon>
        <taxon>Bacilli</taxon>
        <taxon>Lactobacillales</taxon>
        <taxon>Streptococcaceae</taxon>
        <taxon>Streptococcus</taxon>
    </lineage>
</organism>
<feature type="binding site" evidence="1">
    <location>
        <position position="18"/>
    </location>
    <ligand>
        <name>Zn(2+)</name>
        <dbReference type="ChEBI" id="CHEBI:29105"/>
    </ligand>
</feature>
<protein>
    <submittedName>
        <fullName evidence="5">Ribosomal RNA large subunit methyltransferase A</fullName>
        <ecNumber evidence="5">2.1.1.187</ecNumber>
    </submittedName>
</protein>
<keyword evidence="5" id="KW-0489">Methyltransferase</keyword>
<feature type="binding site" evidence="1">
    <location>
        <position position="38"/>
    </location>
    <ligand>
        <name>Zn(2+)</name>
        <dbReference type="ChEBI" id="CHEBI:29105"/>
    </ligand>
</feature>
<dbReference type="GO" id="GO:0052911">
    <property type="term" value="F:23S rRNA (guanine(745)-N(1))-methyltransferase activity"/>
    <property type="evidence" value="ECO:0007669"/>
    <property type="project" value="UniProtKB-EC"/>
</dbReference>
<dbReference type="EMBL" id="UHFR01000005">
    <property type="protein sequence ID" value="SUN76490.1"/>
    <property type="molecule type" value="Genomic_DNA"/>
</dbReference>
<dbReference type="SUPFAM" id="SSF53335">
    <property type="entry name" value="S-adenosyl-L-methionine-dependent methyltransferases"/>
    <property type="match status" value="1"/>
</dbReference>
<dbReference type="OrthoDB" id="5522265at2"/>
<evidence type="ECO:0000256" key="2">
    <source>
        <dbReference type="PIRSR" id="PIRSR018249-2"/>
    </source>
</evidence>
<gene>
    <name evidence="5" type="primary">rrmA</name>
    <name evidence="5" type="ORF">NCTC13765_00982</name>
</gene>
<evidence type="ECO:0000313" key="5">
    <source>
        <dbReference type="EMBL" id="SUN76490.1"/>
    </source>
</evidence>
<proteinExistence type="predicted"/>
<reference evidence="5" key="1">
    <citation type="submission" date="2018-06" db="EMBL/GenBank/DDBJ databases">
        <authorList>
            <consortium name="Pathogen Informatics"/>
            <person name="Doyle S."/>
        </authorList>
    </citation>
    <scope>NUCLEOTIDE SEQUENCE [LARGE SCALE GENOMIC DNA]</scope>
    <source>
        <strain evidence="5">NCTC13765</strain>
    </source>
</reference>
<dbReference type="Pfam" id="PF21302">
    <property type="entry name" value="Zn_ribbon_RlmA"/>
    <property type="match status" value="1"/>
</dbReference>
<keyword evidence="1" id="KW-0862">Zinc</keyword>
<dbReference type="STRING" id="1123307.GCA_000380065_01334"/>
<feature type="binding site" evidence="1">
    <location>
        <position position="34"/>
    </location>
    <ligand>
        <name>Zn(2+)</name>
        <dbReference type="ChEBI" id="CHEBI:29105"/>
    </ligand>
</feature>
<dbReference type="Pfam" id="PF13649">
    <property type="entry name" value="Methyltransf_25"/>
    <property type="match status" value="1"/>
</dbReference>
<accession>A0A380L1J7</accession>